<dbReference type="AlphaFoldDB" id="A0A3S5BPP1"/>
<protein>
    <submittedName>
        <fullName evidence="1">Uncharacterized protein</fullName>
    </submittedName>
</protein>
<comment type="caution">
    <text evidence="1">The sequence shown here is derived from an EMBL/GenBank/DDBJ whole genome shotgun (WGS) entry which is preliminary data.</text>
</comment>
<reference evidence="1" key="1">
    <citation type="submission" date="2018-11" db="EMBL/GenBank/DDBJ databases">
        <authorList>
            <consortium name="Pathogen Informatics"/>
        </authorList>
    </citation>
    <scope>NUCLEOTIDE SEQUENCE</scope>
</reference>
<name>A0A3S5BPP1_9PLAT</name>
<dbReference type="EMBL" id="CAAALY010245786">
    <property type="protein sequence ID" value="VEL33446.1"/>
    <property type="molecule type" value="Genomic_DNA"/>
</dbReference>
<gene>
    <name evidence="1" type="ORF">PXEA_LOCUS26886</name>
</gene>
<proteinExistence type="predicted"/>
<sequence length="74" mass="8178">MMSSIAGPAEYNLPDLTTSKKGRLVSHTERFANASEDIQLGPGQYTVKFQCIHSSKLFLLISTRGTVIFQFSIV</sequence>
<organism evidence="1 2">
    <name type="scientific">Protopolystoma xenopodis</name>
    <dbReference type="NCBI Taxonomy" id="117903"/>
    <lineage>
        <taxon>Eukaryota</taxon>
        <taxon>Metazoa</taxon>
        <taxon>Spiralia</taxon>
        <taxon>Lophotrochozoa</taxon>
        <taxon>Platyhelminthes</taxon>
        <taxon>Monogenea</taxon>
        <taxon>Polyopisthocotylea</taxon>
        <taxon>Polystomatidea</taxon>
        <taxon>Polystomatidae</taxon>
        <taxon>Protopolystoma</taxon>
    </lineage>
</organism>
<keyword evidence="2" id="KW-1185">Reference proteome</keyword>
<evidence type="ECO:0000313" key="2">
    <source>
        <dbReference type="Proteomes" id="UP000784294"/>
    </source>
</evidence>
<accession>A0A3S5BPP1</accession>
<dbReference type="Proteomes" id="UP000784294">
    <property type="component" value="Unassembled WGS sequence"/>
</dbReference>
<evidence type="ECO:0000313" key="1">
    <source>
        <dbReference type="EMBL" id="VEL33446.1"/>
    </source>
</evidence>